<protein>
    <submittedName>
        <fullName evidence="1">Uncharacterized protein</fullName>
    </submittedName>
</protein>
<evidence type="ECO:0000313" key="1">
    <source>
        <dbReference type="EMBL" id="PNP76082.1"/>
    </source>
</evidence>
<name>A0A2K0W1C4_GIBNY</name>
<gene>
    <name evidence="1" type="ORF">FNYG_10640</name>
</gene>
<comment type="caution">
    <text evidence="1">The sequence shown here is derived from an EMBL/GenBank/DDBJ whole genome shotgun (WGS) entry which is preliminary data.</text>
</comment>
<evidence type="ECO:0000313" key="2">
    <source>
        <dbReference type="Proteomes" id="UP000236664"/>
    </source>
</evidence>
<accession>A0A2K0W1C4</accession>
<reference evidence="1 2" key="1">
    <citation type="submission" date="2017-06" db="EMBL/GenBank/DDBJ databases">
        <title>Genome of Fusarium nygamai isolate CS10214.</title>
        <authorList>
            <person name="Gardiner D.M."/>
            <person name="Obanor F."/>
            <person name="Kazan K."/>
        </authorList>
    </citation>
    <scope>NUCLEOTIDE SEQUENCE [LARGE SCALE GENOMIC DNA]</scope>
    <source>
        <strain evidence="1 2">CS10214</strain>
    </source>
</reference>
<organism evidence="1 2">
    <name type="scientific">Gibberella nygamai</name>
    <name type="common">Bean root rot disease fungus</name>
    <name type="synonym">Fusarium nygamai</name>
    <dbReference type="NCBI Taxonomy" id="42673"/>
    <lineage>
        <taxon>Eukaryota</taxon>
        <taxon>Fungi</taxon>
        <taxon>Dikarya</taxon>
        <taxon>Ascomycota</taxon>
        <taxon>Pezizomycotina</taxon>
        <taxon>Sordariomycetes</taxon>
        <taxon>Hypocreomycetidae</taxon>
        <taxon>Hypocreales</taxon>
        <taxon>Nectriaceae</taxon>
        <taxon>Fusarium</taxon>
        <taxon>Fusarium fujikuroi species complex</taxon>
    </lineage>
</organism>
<keyword evidence="2" id="KW-1185">Reference proteome</keyword>
<sequence length="169" mass="18942">MQYLTTRKLVENHPIHSLPHLLPLRNNNLNPKPPLQPAPQKVLLHTNPCPQQRNLLQTRLNDRITREIHAMQQWKARCTFNIVCPAMIRVHAENDGFCADGLEILRRGADLARYFVVVACLEEIEEFCVVEGVEEEFGGVAAAETGLDVGVYLFVVEEGCVVGCAAEKT</sequence>
<dbReference type="AlphaFoldDB" id="A0A2K0W1C4"/>
<proteinExistence type="predicted"/>
<dbReference type="Proteomes" id="UP000236664">
    <property type="component" value="Unassembled WGS sequence"/>
</dbReference>
<dbReference type="EMBL" id="MTQA01000163">
    <property type="protein sequence ID" value="PNP76082.1"/>
    <property type="molecule type" value="Genomic_DNA"/>
</dbReference>